<gene>
    <name evidence="1" type="ORF">WJX84_002344</name>
</gene>
<evidence type="ECO:0000313" key="1">
    <source>
        <dbReference type="EMBL" id="KAK9866027.1"/>
    </source>
</evidence>
<sequence>METCCPCAQGSQTEVVLQKQSGLLFTWGLLHSEPAPVQLTEQTGCNRVRSMAVMSDELILVTHQGLCCCVLSSARPTPVPGGRDSPPRMLPLASSRPIIGLLATLQISKVAAGKMSTISGLRQQHKR</sequence>
<dbReference type="AlphaFoldDB" id="A0AAW1TBE0"/>
<comment type="caution">
    <text evidence="1">The sequence shown here is derived from an EMBL/GenBank/DDBJ whole genome shotgun (WGS) entry which is preliminary data.</text>
</comment>
<accession>A0AAW1TBE0</accession>
<proteinExistence type="predicted"/>
<organism evidence="1 2">
    <name type="scientific">Apatococcus fuscideae</name>
    <dbReference type="NCBI Taxonomy" id="2026836"/>
    <lineage>
        <taxon>Eukaryota</taxon>
        <taxon>Viridiplantae</taxon>
        <taxon>Chlorophyta</taxon>
        <taxon>core chlorophytes</taxon>
        <taxon>Trebouxiophyceae</taxon>
        <taxon>Chlorellales</taxon>
        <taxon>Chlorellaceae</taxon>
        <taxon>Apatococcus</taxon>
    </lineage>
</organism>
<dbReference type="EMBL" id="JALJOV010000196">
    <property type="protein sequence ID" value="KAK9866027.1"/>
    <property type="molecule type" value="Genomic_DNA"/>
</dbReference>
<evidence type="ECO:0000313" key="2">
    <source>
        <dbReference type="Proteomes" id="UP001485043"/>
    </source>
</evidence>
<name>A0AAW1TBE0_9CHLO</name>
<reference evidence="1 2" key="1">
    <citation type="journal article" date="2024" name="Nat. Commun.">
        <title>Phylogenomics reveals the evolutionary origins of lichenization in chlorophyte algae.</title>
        <authorList>
            <person name="Puginier C."/>
            <person name="Libourel C."/>
            <person name="Otte J."/>
            <person name="Skaloud P."/>
            <person name="Haon M."/>
            <person name="Grisel S."/>
            <person name="Petersen M."/>
            <person name="Berrin J.G."/>
            <person name="Delaux P.M."/>
            <person name="Dal Grande F."/>
            <person name="Keller J."/>
        </authorList>
    </citation>
    <scope>NUCLEOTIDE SEQUENCE [LARGE SCALE GENOMIC DNA]</scope>
    <source>
        <strain evidence="1 2">SAG 2523</strain>
    </source>
</reference>
<keyword evidence="2" id="KW-1185">Reference proteome</keyword>
<dbReference type="Proteomes" id="UP001485043">
    <property type="component" value="Unassembled WGS sequence"/>
</dbReference>
<protein>
    <submittedName>
        <fullName evidence="1">Uncharacterized protein</fullName>
    </submittedName>
</protein>